<protein>
    <submittedName>
        <fullName evidence="1">Uncharacterized protein</fullName>
    </submittedName>
</protein>
<name>A0A392UYS7_9FABA</name>
<comment type="caution">
    <text evidence="1">The sequence shown here is derived from an EMBL/GenBank/DDBJ whole genome shotgun (WGS) entry which is preliminary data.</text>
</comment>
<dbReference type="Proteomes" id="UP000265520">
    <property type="component" value="Unassembled WGS sequence"/>
</dbReference>
<organism evidence="1 2">
    <name type="scientific">Trifolium medium</name>
    <dbReference type="NCBI Taxonomy" id="97028"/>
    <lineage>
        <taxon>Eukaryota</taxon>
        <taxon>Viridiplantae</taxon>
        <taxon>Streptophyta</taxon>
        <taxon>Embryophyta</taxon>
        <taxon>Tracheophyta</taxon>
        <taxon>Spermatophyta</taxon>
        <taxon>Magnoliopsida</taxon>
        <taxon>eudicotyledons</taxon>
        <taxon>Gunneridae</taxon>
        <taxon>Pentapetalae</taxon>
        <taxon>rosids</taxon>
        <taxon>fabids</taxon>
        <taxon>Fabales</taxon>
        <taxon>Fabaceae</taxon>
        <taxon>Papilionoideae</taxon>
        <taxon>50 kb inversion clade</taxon>
        <taxon>NPAAA clade</taxon>
        <taxon>Hologalegina</taxon>
        <taxon>IRL clade</taxon>
        <taxon>Trifolieae</taxon>
        <taxon>Trifolium</taxon>
    </lineage>
</organism>
<accession>A0A392UYS7</accession>
<keyword evidence="2" id="KW-1185">Reference proteome</keyword>
<dbReference type="EMBL" id="LXQA010986232">
    <property type="protein sequence ID" value="MCI80021.1"/>
    <property type="molecule type" value="Genomic_DNA"/>
</dbReference>
<sequence>EDIAAVEEAAVEDDMAAAKDMFLNKNKNRDGAAVEIT</sequence>
<evidence type="ECO:0000313" key="1">
    <source>
        <dbReference type="EMBL" id="MCI80021.1"/>
    </source>
</evidence>
<proteinExistence type="predicted"/>
<feature type="non-terminal residue" evidence="1">
    <location>
        <position position="1"/>
    </location>
</feature>
<reference evidence="1 2" key="1">
    <citation type="journal article" date="2018" name="Front. Plant Sci.">
        <title>Red Clover (Trifolium pratense) and Zigzag Clover (T. medium) - A Picture of Genomic Similarities and Differences.</title>
        <authorList>
            <person name="Dluhosova J."/>
            <person name="Istvanek J."/>
            <person name="Nedelnik J."/>
            <person name="Repkova J."/>
        </authorList>
    </citation>
    <scope>NUCLEOTIDE SEQUENCE [LARGE SCALE GENOMIC DNA]</scope>
    <source>
        <strain evidence="2">cv. 10/8</strain>
        <tissue evidence="1">Leaf</tissue>
    </source>
</reference>
<evidence type="ECO:0000313" key="2">
    <source>
        <dbReference type="Proteomes" id="UP000265520"/>
    </source>
</evidence>
<dbReference type="AlphaFoldDB" id="A0A392UYS7"/>